<organism evidence="1 2">
    <name type="scientific">Zhouia amylolytica AD3</name>
    <dbReference type="NCBI Taxonomy" id="1286632"/>
    <lineage>
        <taxon>Bacteria</taxon>
        <taxon>Pseudomonadati</taxon>
        <taxon>Bacteroidota</taxon>
        <taxon>Flavobacteriia</taxon>
        <taxon>Flavobacteriales</taxon>
        <taxon>Flavobacteriaceae</taxon>
        <taxon>Zhouia</taxon>
    </lineage>
</organism>
<accession>W2UNU2</accession>
<reference evidence="1 2" key="2">
    <citation type="journal article" date="2016" name="Genome Announc.">
        <title>Draft Genome Sequence of Zhouia amylolytica AD3, Isolated from Tidal Flat Sediment.</title>
        <authorList>
            <person name="Jia B."/>
            <person name="Jin H.M."/>
            <person name="Lee H.J."/>
            <person name="Jeon C.O."/>
        </authorList>
    </citation>
    <scope>NUCLEOTIDE SEQUENCE [LARGE SCALE GENOMIC DNA]</scope>
    <source>
        <strain evidence="1 2">AD3</strain>
    </source>
</reference>
<proteinExistence type="predicted"/>
<gene>
    <name evidence="1" type="ORF">P278_15370</name>
</gene>
<evidence type="ECO:0000313" key="2">
    <source>
        <dbReference type="Proteomes" id="UP000018850"/>
    </source>
</evidence>
<reference evidence="2" key="1">
    <citation type="submission" date="2013-11" db="EMBL/GenBank/DDBJ databases">
        <title>Draft genome sequence from a member of Zhouia, isolated tidal flat.</title>
        <authorList>
            <person name="Jin H."/>
            <person name="Jeon C.O."/>
        </authorList>
    </citation>
    <scope>NUCLEOTIDE SEQUENCE [LARGE SCALE GENOMIC DNA]</scope>
    <source>
        <strain evidence="2">AD3</strain>
    </source>
</reference>
<sequence>MKFHNKYGITYSNNDFFEDGFRNKYGMTKNNEFCNGYGMTGRNKKSLLLAGFFVY</sequence>
<comment type="caution">
    <text evidence="1">The sequence shown here is derived from an EMBL/GenBank/DDBJ whole genome shotgun (WGS) entry which is preliminary data.</text>
</comment>
<dbReference type="Proteomes" id="UP000018850">
    <property type="component" value="Unassembled WGS sequence"/>
</dbReference>
<dbReference type="AlphaFoldDB" id="W2UNU2"/>
<dbReference type="EMBL" id="AYXY01000019">
    <property type="protein sequence ID" value="ETN95815.1"/>
    <property type="molecule type" value="Genomic_DNA"/>
</dbReference>
<keyword evidence="2" id="KW-1185">Reference proteome</keyword>
<evidence type="ECO:0000313" key="1">
    <source>
        <dbReference type="EMBL" id="ETN95815.1"/>
    </source>
</evidence>
<name>W2UNU2_9FLAO</name>
<protein>
    <submittedName>
        <fullName evidence="1">Uncharacterized protein</fullName>
    </submittedName>
</protein>